<dbReference type="SMART" id="SM00320">
    <property type="entry name" value="WD40"/>
    <property type="match status" value="9"/>
</dbReference>
<sequence>MFQSDITGSTISTGHPASVIASNGTVLAFCAPPTHRLSLCSIASSRTTPILDLGNRHHERAVNAICLWEPEALEEHEFRESTLLCSASRDAILLWHVEEAYATAADGHAPAPIARLSEGQGNVEALTAPLILSRLESLEQTSPSSPTHAGDGVQILQVPSGECVARIEGHTALVTGAAFCLHAPHHLVTISEDRTYKVWDLEAGTVLHNSSILCAAALTCLALDPSFPRLAVGAADGVVRFFDLSTPAYRQVQVMDVGNAVEKQIAAKLSQQVAAAAGPKGTRVISCAPQWKSPAPPEGDLQAQAVSWGGCAVGSLFYATSLAAHQVGAQHVTVTLAYSADGSRLATASVDKTARAVRLPLSRFAGEGTDFIAHSSAVNCVSWSRDSQLVLTAGADRAAYLWSAGKADPALALTHVERPHDPNSSKPNAAFLSEVKAASFMYLDRFIVLASGGKVYLYRYLLNEDPTNDLKRLQNSNKYRLVQQFTSTSNTVTSLACSNGILSNLVLCAGSNRAVEALDLGEGRWVRAIEDAHSRPVHTLVLNSASPYVNHPQEAYELFATAAVDSDGGCVKLWDLRTRRCVHRFSGHANRQHSVGVAFSPCLRYLGVGSEDKVAHLFDMRMGIPLHRLKGGHTDVVSDIAFHPLYPQVATACFDGRVRFFSDVA</sequence>
<dbReference type="InterPro" id="IPR001680">
    <property type="entry name" value="WD40_rpt"/>
</dbReference>
<dbReference type="Gene3D" id="2.130.10.10">
    <property type="entry name" value="YVTN repeat-like/Quinoprotein amine dehydrogenase"/>
    <property type="match status" value="3"/>
</dbReference>
<evidence type="ECO:0000313" key="3">
    <source>
        <dbReference type="Proteomes" id="UP001190700"/>
    </source>
</evidence>
<dbReference type="InterPro" id="IPR042411">
    <property type="entry name" value="WDR27"/>
</dbReference>
<accession>A0AAE0GWP2</accession>
<dbReference type="PANTHER" id="PTHR44525:SF1">
    <property type="entry name" value="WD REPEAT-CONTAINING PROTEIN 27"/>
    <property type="match status" value="1"/>
</dbReference>
<dbReference type="PROSITE" id="PS50294">
    <property type="entry name" value="WD_REPEATS_REGION"/>
    <property type="match status" value="1"/>
</dbReference>
<evidence type="ECO:0000256" key="1">
    <source>
        <dbReference type="PROSITE-ProRule" id="PRU00221"/>
    </source>
</evidence>
<comment type="caution">
    <text evidence="2">The sequence shown here is derived from an EMBL/GenBank/DDBJ whole genome shotgun (WGS) entry which is preliminary data.</text>
</comment>
<dbReference type="EMBL" id="LGRX02001648">
    <property type="protein sequence ID" value="KAK3285759.1"/>
    <property type="molecule type" value="Genomic_DNA"/>
</dbReference>
<proteinExistence type="predicted"/>
<keyword evidence="3" id="KW-1185">Reference proteome</keyword>
<dbReference type="Pfam" id="PF00400">
    <property type="entry name" value="WD40"/>
    <property type="match status" value="6"/>
</dbReference>
<keyword evidence="1" id="KW-0853">WD repeat</keyword>
<feature type="repeat" description="WD" evidence="1">
    <location>
        <begin position="167"/>
        <end position="209"/>
    </location>
</feature>
<name>A0AAE0GWP2_9CHLO</name>
<dbReference type="PANTHER" id="PTHR44525">
    <property type="entry name" value="WD REPEAT-CONTAINING PROTEIN 27"/>
    <property type="match status" value="1"/>
</dbReference>
<dbReference type="SUPFAM" id="SSF50998">
    <property type="entry name" value="Quinoprotein alcohol dehydrogenase-like"/>
    <property type="match status" value="1"/>
</dbReference>
<dbReference type="AlphaFoldDB" id="A0AAE0GWP2"/>
<organism evidence="2 3">
    <name type="scientific">Cymbomonas tetramitiformis</name>
    <dbReference type="NCBI Taxonomy" id="36881"/>
    <lineage>
        <taxon>Eukaryota</taxon>
        <taxon>Viridiplantae</taxon>
        <taxon>Chlorophyta</taxon>
        <taxon>Pyramimonadophyceae</taxon>
        <taxon>Pyramimonadales</taxon>
        <taxon>Pyramimonadaceae</taxon>
        <taxon>Cymbomonas</taxon>
    </lineage>
</organism>
<dbReference type="InterPro" id="IPR011047">
    <property type="entry name" value="Quinoprotein_ADH-like_sf"/>
</dbReference>
<reference evidence="2 3" key="1">
    <citation type="journal article" date="2015" name="Genome Biol. Evol.">
        <title>Comparative Genomics of a Bacterivorous Green Alga Reveals Evolutionary Causalities and Consequences of Phago-Mixotrophic Mode of Nutrition.</title>
        <authorList>
            <person name="Burns J.A."/>
            <person name="Paasch A."/>
            <person name="Narechania A."/>
            <person name="Kim E."/>
        </authorList>
    </citation>
    <scope>NUCLEOTIDE SEQUENCE [LARGE SCALE GENOMIC DNA]</scope>
    <source>
        <strain evidence="2 3">PLY_AMNH</strain>
    </source>
</reference>
<gene>
    <name evidence="2" type="ORF">CYMTET_6648</name>
</gene>
<dbReference type="Proteomes" id="UP001190700">
    <property type="component" value="Unassembled WGS sequence"/>
</dbReference>
<protein>
    <submittedName>
        <fullName evidence="2">Uncharacterized protein</fullName>
    </submittedName>
</protein>
<feature type="repeat" description="WD" evidence="1">
    <location>
        <begin position="371"/>
        <end position="403"/>
    </location>
</feature>
<evidence type="ECO:0000313" key="2">
    <source>
        <dbReference type="EMBL" id="KAK3285759.1"/>
    </source>
</evidence>
<dbReference type="PROSITE" id="PS50082">
    <property type="entry name" value="WD_REPEATS_2"/>
    <property type="match status" value="2"/>
</dbReference>
<dbReference type="InterPro" id="IPR015943">
    <property type="entry name" value="WD40/YVTN_repeat-like_dom_sf"/>
</dbReference>